<gene>
    <name evidence="3" type="ORF">DES53_102325</name>
</gene>
<protein>
    <submittedName>
        <fullName evidence="3">Uncharacterized protein</fullName>
    </submittedName>
</protein>
<dbReference type="EMBL" id="QNRR01000002">
    <property type="protein sequence ID" value="RBP45941.1"/>
    <property type="molecule type" value="Genomic_DNA"/>
</dbReference>
<comment type="caution">
    <text evidence="3">The sequence shown here is derived from an EMBL/GenBank/DDBJ whole genome shotgun (WGS) entry which is preliminary data.</text>
</comment>
<evidence type="ECO:0000313" key="4">
    <source>
        <dbReference type="Proteomes" id="UP000253426"/>
    </source>
</evidence>
<evidence type="ECO:0000256" key="1">
    <source>
        <dbReference type="SAM" id="MobiDB-lite"/>
    </source>
</evidence>
<name>A0A366HQL2_9BACT</name>
<feature type="compositionally biased region" description="Low complexity" evidence="1">
    <location>
        <begin position="222"/>
        <end position="238"/>
    </location>
</feature>
<reference evidence="3 4" key="1">
    <citation type="submission" date="2018-06" db="EMBL/GenBank/DDBJ databases">
        <title>Genomic Encyclopedia of Type Strains, Phase IV (KMG-IV): sequencing the most valuable type-strain genomes for metagenomic binning, comparative biology and taxonomic classification.</title>
        <authorList>
            <person name="Goeker M."/>
        </authorList>
    </citation>
    <scope>NUCLEOTIDE SEQUENCE [LARGE SCALE GENOMIC DNA]</scope>
    <source>
        <strain evidence="3 4">DSM 25532</strain>
    </source>
</reference>
<accession>A0A366HQL2</accession>
<dbReference type="RefSeq" id="WP_170156917.1">
    <property type="nucleotide sequence ID" value="NZ_QNRR01000002.1"/>
</dbReference>
<feature type="compositionally biased region" description="Polar residues" evidence="1">
    <location>
        <begin position="208"/>
        <end position="220"/>
    </location>
</feature>
<dbReference type="PROSITE" id="PS51257">
    <property type="entry name" value="PROKAR_LIPOPROTEIN"/>
    <property type="match status" value="1"/>
</dbReference>
<organism evidence="3 4">
    <name type="scientific">Roseimicrobium gellanilyticum</name>
    <dbReference type="NCBI Taxonomy" id="748857"/>
    <lineage>
        <taxon>Bacteria</taxon>
        <taxon>Pseudomonadati</taxon>
        <taxon>Verrucomicrobiota</taxon>
        <taxon>Verrucomicrobiia</taxon>
        <taxon>Verrucomicrobiales</taxon>
        <taxon>Verrucomicrobiaceae</taxon>
        <taxon>Roseimicrobium</taxon>
    </lineage>
</organism>
<evidence type="ECO:0000313" key="3">
    <source>
        <dbReference type="EMBL" id="RBP45941.1"/>
    </source>
</evidence>
<feature type="compositionally biased region" description="Polar residues" evidence="1">
    <location>
        <begin position="81"/>
        <end position="98"/>
    </location>
</feature>
<feature type="signal peptide" evidence="2">
    <location>
        <begin position="1"/>
        <end position="33"/>
    </location>
</feature>
<keyword evidence="2" id="KW-0732">Signal</keyword>
<evidence type="ECO:0000256" key="2">
    <source>
        <dbReference type="SAM" id="SignalP"/>
    </source>
</evidence>
<sequence>MKMSISASRPQRLAWMLLGGAACLLAVTPPASARPPQSPAEKIEAAANRVGNFFYRTARKLEDPVPNPEVRSVRKQRIYTVTTTPHYDSEIQNESSRPQPRRGTENPASRVWDPVTQQWLPPSMVPQRRAYSSGGSVYSPGGGVTVTTVQPSMPAVRLQARPGGAPPVITDADVNAMRQPTETRYLDPYGPAASEAYGTSQRREEFPSETSAALNQQPSSRAAAKTAATKPATPQAPAEYGTRVPGKPGFVYPPGVEQEVKNMLDVRGLSAGQKVRDPRNGQIFLVP</sequence>
<feature type="region of interest" description="Disordered" evidence="1">
    <location>
        <begin position="81"/>
        <end position="111"/>
    </location>
</feature>
<feature type="region of interest" description="Disordered" evidence="1">
    <location>
        <begin position="184"/>
        <end position="253"/>
    </location>
</feature>
<keyword evidence="4" id="KW-1185">Reference proteome</keyword>
<feature type="chain" id="PRO_5017049312" evidence="2">
    <location>
        <begin position="34"/>
        <end position="287"/>
    </location>
</feature>
<dbReference type="AlphaFoldDB" id="A0A366HQL2"/>
<proteinExistence type="predicted"/>
<dbReference type="Proteomes" id="UP000253426">
    <property type="component" value="Unassembled WGS sequence"/>
</dbReference>